<dbReference type="Proteomes" id="UP000824881">
    <property type="component" value="Unassembled WGS sequence"/>
</dbReference>
<gene>
    <name evidence="1" type="ORF">CCMSSC00406_0009361</name>
</gene>
<dbReference type="EMBL" id="WQMT02000006">
    <property type="protein sequence ID" value="KAG9221538.1"/>
    <property type="molecule type" value="Genomic_DNA"/>
</dbReference>
<sequence length="327" mass="37658">MAIHFYDESPSPPGEQLARLKASALLVRSEIPFVVWGEDALAIVHRVPTGLFDQHLLVQDERVTDAVEIICKELRYAPIDAASDDRWGDYAMYNPTRPFAFDGTPTTLLQHTDLEFACKMQEPDRILVHAASAFNFPLHDLSRSCLNPTPPSPESAEVRFPTVPAFYDTLLDMLLEPPMGYIHFKLHQHLRNYFAYLTTYNVSDEGITKASAPPGEFELTPSCLQVLDEVKDENKPYLARHFLGIPVDREVLGLERLLIRQARLMDERVRYTLPQLPYNFYMRSRGKVSPPPVPKLLEQLRESRVRDKPFYDCIWKRWPPLLRGIRL</sequence>
<name>A0ACB7IV75_PLECO</name>
<organism evidence="1 2">
    <name type="scientific">Pleurotus cornucopiae</name>
    <name type="common">Cornucopia mushroom</name>
    <dbReference type="NCBI Taxonomy" id="5321"/>
    <lineage>
        <taxon>Eukaryota</taxon>
        <taxon>Fungi</taxon>
        <taxon>Dikarya</taxon>
        <taxon>Basidiomycota</taxon>
        <taxon>Agaricomycotina</taxon>
        <taxon>Agaricomycetes</taxon>
        <taxon>Agaricomycetidae</taxon>
        <taxon>Agaricales</taxon>
        <taxon>Pleurotineae</taxon>
        <taxon>Pleurotaceae</taxon>
        <taxon>Pleurotus</taxon>
    </lineage>
</organism>
<comment type="caution">
    <text evidence="1">The sequence shown here is derived from an EMBL/GenBank/DDBJ whole genome shotgun (WGS) entry which is preliminary data.</text>
</comment>
<accession>A0ACB7IV75</accession>
<reference evidence="1 2" key="1">
    <citation type="journal article" date="2021" name="Appl. Environ. Microbiol.">
        <title>Genetic linkage and physical mapping for an oyster mushroom Pleurotus cornucopiae and QTL analysis for the trait cap color.</title>
        <authorList>
            <person name="Zhang Y."/>
            <person name="Gao W."/>
            <person name="Sonnenberg A."/>
            <person name="Chen Q."/>
            <person name="Zhang J."/>
            <person name="Huang C."/>
        </authorList>
    </citation>
    <scope>NUCLEOTIDE SEQUENCE [LARGE SCALE GENOMIC DNA]</scope>
    <source>
        <strain evidence="1">CCMSSC00406</strain>
    </source>
</reference>
<protein>
    <submittedName>
        <fullName evidence="1">Uncharacterized protein</fullName>
    </submittedName>
</protein>
<keyword evidence="2" id="KW-1185">Reference proteome</keyword>
<evidence type="ECO:0000313" key="1">
    <source>
        <dbReference type="EMBL" id="KAG9221538.1"/>
    </source>
</evidence>
<evidence type="ECO:0000313" key="2">
    <source>
        <dbReference type="Proteomes" id="UP000824881"/>
    </source>
</evidence>
<proteinExistence type="predicted"/>